<proteinExistence type="inferred from homology"/>
<dbReference type="RefSeq" id="WP_209847551.1">
    <property type="nucleotide sequence ID" value="NZ_CBCRVE010000003.1"/>
</dbReference>
<dbReference type="Pfam" id="PF04519">
    <property type="entry name" value="Bactofilin"/>
    <property type="match status" value="1"/>
</dbReference>
<protein>
    <submittedName>
        <fullName evidence="2">Cytoskeletal protein CcmA (Bactofilin family)</fullName>
    </submittedName>
</protein>
<dbReference type="Proteomes" id="UP001519273">
    <property type="component" value="Unassembled WGS sequence"/>
</dbReference>
<name>A0ABS4H270_9BACL</name>
<evidence type="ECO:0000313" key="3">
    <source>
        <dbReference type="Proteomes" id="UP001519273"/>
    </source>
</evidence>
<evidence type="ECO:0000313" key="2">
    <source>
        <dbReference type="EMBL" id="MBP1936630.1"/>
    </source>
</evidence>
<dbReference type="PANTHER" id="PTHR35024">
    <property type="entry name" value="HYPOTHETICAL CYTOSOLIC PROTEIN"/>
    <property type="match status" value="1"/>
</dbReference>
<dbReference type="EMBL" id="JAGGKP010000002">
    <property type="protein sequence ID" value="MBP1936630.1"/>
    <property type="molecule type" value="Genomic_DNA"/>
</dbReference>
<sequence>MAQQQNARYDMHISGVGKAAGGQYGNMQIDGMGKVNGDIDCLACEVNGTSHFYGAVIAESIRISGTGTVDGEAKAGSILVEGFSTFKKDVSCKSIAVNGRGVLEGNLTAETVEIGGSAKIKGDLESETIRVQGGFSIGGFLNAGELDITLQHVSQAKDIGVEKITVKKGGRRRFFEQITPVLASRLEANVIEGDEIYLEYTHANTVRGNRVTIGPGCRIKLVEYKEEFKQDPSSQVKKAQQV</sequence>
<comment type="caution">
    <text evidence="2">The sequence shown here is derived from an EMBL/GenBank/DDBJ whole genome shotgun (WGS) entry which is preliminary data.</text>
</comment>
<evidence type="ECO:0000256" key="1">
    <source>
        <dbReference type="ARBA" id="ARBA00044755"/>
    </source>
</evidence>
<dbReference type="InterPro" id="IPR007607">
    <property type="entry name" value="BacA/B"/>
</dbReference>
<accession>A0ABS4H270</accession>
<keyword evidence="3" id="KW-1185">Reference proteome</keyword>
<reference evidence="2 3" key="1">
    <citation type="submission" date="2021-03" db="EMBL/GenBank/DDBJ databases">
        <title>Genomic Encyclopedia of Type Strains, Phase IV (KMG-IV): sequencing the most valuable type-strain genomes for metagenomic binning, comparative biology and taxonomic classification.</title>
        <authorList>
            <person name="Goeker M."/>
        </authorList>
    </citation>
    <scope>NUCLEOTIDE SEQUENCE [LARGE SCALE GENOMIC DNA]</scope>
    <source>
        <strain evidence="2 3">DSM 23491</strain>
    </source>
</reference>
<comment type="similarity">
    <text evidence="1">Belongs to the bactofilin family.</text>
</comment>
<gene>
    <name evidence="2" type="ORF">J2Z20_001511</name>
</gene>
<organism evidence="2 3">
    <name type="scientific">Paenibacillus sediminis</name>
    <dbReference type="NCBI Taxonomy" id="664909"/>
    <lineage>
        <taxon>Bacteria</taxon>
        <taxon>Bacillati</taxon>
        <taxon>Bacillota</taxon>
        <taxon>Bacilli</taxon>
        <taxon>Bacillales</taxon>
        <taxon>Paenibacillaceae</taxon>
        <taxon>Paenibacillus</taxon>
    </lineage>
</organism>
<dbReference type="PANTHER" id="PTHR35024:SF4">
    <property type="entry name" value="POLYMER-FORMING CYTOSKELETAL PROTEIN"/>
    <property type="match status" value="1"/>
</dbReference>